<evidence type="ECO:0000313" key="2">
    <source>
        <dbReference type="EMBL" id="MDQ7246087.1"/>
    </source>
</evidence>
<comment type="caution">
    <text evidence="2">The sequence shown here is derived from an EMBL/GenBank/DDBJ whole genome shotgun (WGS) entry which is preliminary data.</text>
</comment>
<gene>
    <name evidence="2" type="ORF">Q8A70_00345</name>
</gene>
<feature type="compositionally biased region" description="Low complexity" evidence="1">
    <location>
        <begin position="127"/>
        <end position="140"/>
    </location>
</feature>
<name>A0ABU0YFX7_9PROT</name>
<proteinExistence type="predicted"/>
<evidence type="ECO:0000256" key="1">
    <source>
        <dbReference type="SAM" id="MobiDB-lite"/>
    </source>
</evidence>
<protein>
    <recommendedName>
        <fullName evidence="4">Cell division protein FtsL</fullName>
    </recommendedName>
</protein>
<sequence>MIRLGTFVWLALLTMIGVGLYQVELGVLAKESELKQINRQIDANREATHVLEAEWSYLNDPTRLADLARRYTDLAPATPTQIAGFDRLVPRPPAGAPFERGLHEGGGAGAAALLASMKGSEPDPTGPAATPASVVSAAAAPEEKSPSKPTDEQAAADDVIDAILADMKKAQQ</sequence>
<feature type="region of interest" description="Disordered" evidence="1">
    <location>
        <begin position="117"/>
        <end position="156"/>
    </location>
</feature>
<evidence type="ECO:0000313" key="3">
    <source>
        <dbReference type="Proteomes" id="UP001230156"/>
    </source>
</evidence>
<dbReference type="EMBL" id="JAUYVI010000001">
    <property type="protein sequence ID" value="MDQ7246087.1"/>
    <property type="molecule type" value="Genomic_DNA"/>
</dbReference>
<reference evidence="3" key="1">
    <citation type="submission" date="2023-08" db="EMBL/GenBank/DDBJ databases">
        <title>Rhodospirillaceae gen. nov., a novel taxon isolated from the Yangtze River Yuezi River estuary sludge.</title>
        <authorList>
            <person name="Ruan L."/>
        </authorList>
    </citation>
    <scope>NUCLEOTIDE SEQUENCE [LARGE SCALE GENOMIC DNA]</scope>
    <source>
        <strain evidence="3">R-7</strain>
    </source>
</reference>
<dbReference type="Proteomes" id="UP001230156">
    <property type="component" value="Unassembled WGS sequence"/>
</dbReference>
<evidence type="ECO:0008006" key="4">
    <source>
        <dbReference type="Google" id="ProtNLM"/>
    </source>
</evidence>
<dbReference type="RefSeq" id="WP_379953456.1">
    <property type="nucleotide sequence ID" value="NZ_JAUYVI010000001.1"/>
</dbReference>
<organism evidence="2 3">
    <name type="scientific">Dongia sedimenti</name>
    <dbReference type="NCBI Taxonomy" id="3064282"/>
    <lineage>
        <taxon>Bacteria</taxon>
        <taxon>Pseudomonadati</taxon>
        <taxon>Pseudomonadota</taxon>
        <taxon>Alphaproteobacteria</taxon>
        <taxon>Rhodospirillales</taxon>
        <taxon>Dongiaceae</taxon>
        <taxon>Dongia</taxon>
    </lineage>
</organism>
<keyword evidence="3" id="KW-1185">Reference proteome</keyword>
<accession>A0ABU0YFX7</accession>
<feature type="compositionally biased region" description="Basic and acidic residues" evidence="1">
    <location>
        <begin position="141"/>
        <end position="151"/>
    </location>
</feature>